<dbReference type="AlphaFoldDB" id="A0A3P7LAV4"/>
<gene>
    <name evidence="2" type="ORF">DILT_LOCUS9685</name>
</gene>
<dbReference type="SUPFAM" id="SSF55729">
    <property type="entry name" value="Acyl-CoA N-acyltransferases (Nat)"/>
    <property type="match status" value="1"/>
</dbReference>
<protein>
    <recommendedName>
        <fullName evidence="4">N-acetyltransferase domain-containing protein</fullName>
    </recommendedName>
</protein>
<name>A0A3P7LAV4_DIBLA</name>
<dbReference type="CDD" id="cd04301">
    <property type="entry name" value="NAT_SF"/>
    <property type="match status" value="1"/>
</dbReference>
<accession>A0A3P7LAV4</accession>
<feature type="compositionally biased region" description="Acidic residues" evidence="1">
    <location>
        <begin position="168"/>
        <end position="188"/>
    </location>
</feature>
<dbReference type="Proteomes" id="UP000281553">
    <property type="component" value="Unassembled WGS sequence"/>
</dbReference>
<proteinExistence type="predicted"/>
<dbReference type="InterPro" id="IPR016181">
    <property type="entry name" value="Acyl_CoA_acyltransferase"/>
</dbReference>
<dbReference type="Gene3D" id="3.40.630.30">
    <property type="match status" value="1"/>
</dbReference>
<evidence type="ECO:0000256" key="1">
    <source>
        <dbReference type="SAM" id="MobiDB-lite"/>
    </source>
</evidence>
<feature type="compositionally biased region" description="Low complexity" evidence="1">
    <location>
        <begin position="205"/>
        <end position="220"/>
    </location>
</feature>
<organism evidence="2 3">
    <name type="scientific">Dibothriocephalus latus</name>
    <name type="common">Fish tapeworm</name>
    <name type="synonym">Diphyllobothrium latum</name>
    <dbReference type="NCBI Taxonomy" id="60516"/>
    <lineage>
        <taxon>Eukaryota</taxon>
        <taxon>Metazoa</taxon>
        <taxon>Spiralia</taxon>
        <taxon>Lophotrochozoa</taxon>
        <taxon>Platyhelminthes</taxon>
        <taxon>Cestoda</taxon>
        <taxon>Eucestoda</taxon>
        <taxon>Diphyllobothriidea</taxon>
        <taxon>Diphyllobothriidae</taxon>
        <taxon>Dibothriocephalus</taxon>
    </lineage>
</organism>
<evidence type="ECO:0008006" key="4">
    <source>
        <dbReference type="Google" id="ProtNLM"/>
    </source>
</evidence>
<keyword evidence="3" id="KW-1185">Reference proteome</keyword>
<evidence type="ECO:0000313" key="3">
    <source>
        <dbReference type="Proteomes" id="UP000281553"/>
    </source>
</evidence>
<reference evidence="2 3" key="1">
    <citation type="submission" date="2018-11" db="EMBL/GenBank/DDBJ databases">
        <authorList>
            <consortium name="Pathogen Informatics"/>
        </authorList>
    </citation>
    <scope>NUCLEOTIDE SEQUENCE [LARGE SCALE GENOMIC DNA]</scope>
</reference>
<dbReference type="EMBL" id="UYRU01057573">
    <property type="protein sequence ID" value="VDN13854.1"/>
    <property type="molecule type" value="Genomic_DNA"/>
</dbReference>
<dbReference type="OrthoDB" id="10249393at2759"/>
<evidence type="ECO:0000313" key="2">
    <source>
        <dbReference type="EMBL" id="VDN13854.1"/>
    </source>
</evidence>
<feature type="region of interest" description="Disordered" evidence="1">
    <location>
        <begin position="167"/>
        <end position="233"/>
    </location>
</feature>
<sequence length="422" mass="47777">MASTVERLRSDNPVRLLPDITITTPEGRELEFDTYLCNFERIFALEKQDDCVFGQNTAREMLHTAVGVIAVSLCSMDKTTIYAVLGKKSASTVFVISKEENCASRIIADRKPNKDALVKSKENKEFMSKIRKTLFALRNAKVGEDDEYETSCANTSEYELVFASDLSETTEEMEEEVNEEDNKGEDEEKNIKKEKQPDEDEPESHNSSSSSNSSSSGSENESSDTESEEPDYHCSRGYHTFVKSCLQRKLVIREMIEQNVFKRDSNVAIPLIGPEHRVAAVCTFHTRNIEPDKRIVHIVFMTVRKHLRRLGIGSKILDILKSTDISGSYDAVVVHADNNADLIIERYKRQVAYQMEETNRYRLRLKYMGENKEGAWSAAQTGRLPLHLEALDLRVAPGCDEIYQQLTGNFSSFKALTPIGDL</sequence>